<protein>
    <submittedName>
        <fullName evidence="1">Type II toxin-antitoxin system RelE/ParE family toxin</fullName>
    </submittedName>
</protein>
<reference evidence="1" key="1">
    <citation type="submission" date="2020-11" db="EMBL/GenBank/DDBJ databases">
        <title>Azospira restricta DSM 18626 genome sequence.</title>
        <authorList>
            <person name="Moe W.M."/>
        </authorList>
    </citation>
    <scope>NUCLEOTIDE SEQUENCE</scope>
    <source>
        <strain evidence="1">DSM 18626</strain>
    </source>
</reference>
<proteinExistence type="predicted"/>
<dbReference type="InterPro" id="IPR009241">
    <property type="entry name" value="HigB-like"/>
</dbReference>
<organism evidence="1 2">
    <name type="scientific">Azospira restricta</name>
    <dbReference type="NCBI Taxonomy" id="404405"/>
    <lineage>
        <taxon>Bacteria</taxon>
        <taxon>Pseudomonadati</taxon>
        <taxon>Pseudomonadota</taxon>
        <taxon>Betaproteobacteria</taxon>
        <taxon>Rhodocyclales</taxon>
        <taxon>Rhodocyclaceae</taxon>
        <taxon>Azospira</taxon>
    </lineage>
</organism>
<keyword evidence="2" id="KW-1185">Reference proteome</keyword>
<dbReference type="Proteomes" id="UP000663444">
    <property type="component" value="Chromosome"/>
</dbReference>
<gene>
    <name evidence="1" type="ORF">IWH25_07530</name>
</gene>
<dbReference type="Pfam" id="PF05973">
    <property type="entry name" value="Gp49"/>
    <property type="match status" value="1"/>
</dbReference>
<evidence type="ECO:0000313" key="1">
    <source>
        <dbReference type="EMBL" id="QRJ65175.1"/>
    </source>
</evidence>
<sequence>MTASPRKERPLHWVGSTKRDLLDFPDDVIDEFGYSLGVVQLGGQPPAAKPWKGEGPGVFELVEDARGDTYRVAYTVRFAKAIYVLHCFQKKSPSGIRTARTDVELIHERLKLARDDYEVRYGKEK</sequence>
<dbReference type="RefSeq" id="WP_203388699.1">
    <property type="nucleotide sequence ID" value="NZ_CP064781.1"/>
</dbReference>
<dbReference type="EMBL" id="CP064781">
    <property type="protein sequence ID" value="QRJ65175.1"/>
    <property type="molecule type" value="Genomic_DNA"/>
</dbReference>
<dbReference type="KEGG" id="ares:IWH25_07530"/>
<name>A0A974Y588_9RHOO</name>
<accession>A0A974Y588</accession>
<evidence type="ECO:0000313" key="2">
    <source>
        <dbReference type="Proteomes" id="UP000663444"/>
    </source>
</evidence>
<dbReference type="AlphaFoldDB" id="A0A974Y588"/>